<reference evidence="3" key="1">
    <citation type="submission" date="2022-06" db="EMBL/GenBank/DDBJ databases">
        <title>PHB producers.</title>
        <authorList>
            <person name="Besaury L."/>
        </authorList>
    </citation>
    <scope>NUCLEOTIDE SEQUENCE</scope>
    <source>
        <strain evidence="3 4">SEWS6</strain>
    </source>
</reference>
<evidence type="ECO:0000313" key="3">
    <source>
        <dbReference type="EMBL" id="MDQ6413793.1"/>
    </source>
</evidence>
<dbReference type="Proteomes" id="UP001209412">
    <property type="component" value="Unassembled WGS sequence"/>
</dbReference>
<proteinExistence type="predicted"/>
<keyword evidence="4" id="KW-1185">Reference proteome</keyword>
<dbReference type="Proteomes" id="UP001242288">
    <property type="component" value="Unassembled WGS sequence"/>
</dbReference>
<sequence length="83" mass="9074">MLSRKSKFWARVGAISVVLAIATAIITGWLVFLGADQLLAVFMLPAFVFACALVAFSIVSRGALYGWFERVSGLSETTEKFVR</sequence>
<organism evidence="3 5">
    <name type="scientific">Paraburkholderia madseniana</name>
    <dbReference type="NCBI Taxonomy" id="2599607"/>
    <lineage>
        <taxon>Bacteria</taxon>
        <taxon>Pseudomonadati</taxon>
        <taxon>Pseudomonadota</taxon>
        <taxon>Betaproteobacteria</taxon>
        <taxon>Burkholderiales</taxon>
        <taxon>Burkholderiaceae</taxon>
        <taxon>Paraburkholderia</taxon>
    </lineage>
</organism>
<keyword evidence="1" id="KW-0472">Membrane</keyword>
<protein>
    <submittedName>
        <fullName evidence="3">Uncharacterized protein</fullName>
    </submittedName>
</protein>
<keyword evidence="1" id="KW-1133">Transmembrane helix</keyword>
<dbReference type="EMBL" id="JAPKHW010000069">
    <property type="protein sequence ID" value="MCX4151982.1"/>
    <property type="molecule type" value="Genomic_DNA"/>
</dbReference>
<gene>
    <name evidence="3" type="ORF">NIE36_42460</name>
    <name evidence="2" type="ORF">OSB80_42570</name>
</gene>
<evidence type="ECO:0000256" key="1">
    <source>
        <dbReference type="SAM" id="Phobius"/>
    </source>
</evidence>
<feature type="transmembrane region" description="Helical" evidence="1">
    <location>
        <begin position="38"/>
        <end position="60"/>
    </location>
</feature>
<evidence type="ECO:0000313" key="2">
    <source>
        <dbReference type="EMBL" id="MCX4151982.1"/>
    </source>
</evidence>
<evidence type="ECO:0000313" key="5">
    <source>
        <dbReference type="Proteomes" id="UP001242288"/>
    </source>
</evidence>
<name>A0AAP5BLG9_9BURK</name>
<keyword evidence="1" id="KW-0812">Transmembrane</keyword>
<accession>A0AAP5BLG9</accession>
<evidence type="ECO:0000313" key="4">
    <source>
        <dbReference type="Proteomes" id="UP001209412"/>
    </source>
</evidence>
<comment type="caution">
    <text evidence="3">The sequence shown here is derived from an EMBL/GenBank/DDBJ whole genome shotgun (WGS) entry which is preliminary data.</text>
</comment>
<feature type="transmembrane region" description="Helical" evidence="1">
    <location>
        <begin position="12"/>
        <end position="32"/>
    </location>
</feature>
<dbReference type="EMBL" id="JAMXWF010000069">
    <property type="protein sequence ID" value="MDQ6413793.1"/>
    <property type="molecule type" value="Genomic_DNA"/>
</dbReference>
<dbReference type="AlphaFoldDB" id="A0AAP5BLG9"/>